<keyword evidence="5" id="KW-0067">ATP-binding</keyword>
<keyword evidence="4" id="KW-0347">Helicase</keyword>
<keyword evidence="3" id="KW-0547">Nucleotide-binding</keyword>
<dbReference type="Proteomes" id="UP000023152">
    <property type="component" value="Unassembled WGS sequence"/>
</dbReference>
<dbReference type="Gene3D" id="3.40.50.10810">
    <property type="entry name" value="Tandem AAA-ATPase domain"/>
    <property type="match status" value="1"/>
</dbReference>
<name>X6MEE7_RETFI</name>
<dbReference type="GO" id="GO:0003677">
    <property type="term" value="F:DNA binding"/>
    <property type="evidence" value="ECO:0007669"/>
    <property type="project" value="UniProtKB-KW"/>
</dbReference>
<proteinExistence type="inferred from homology"/>
<dbReference type="PROSITE" id="PS51192">
    <property type="entry name" value="HELICASE_ATP_BIND_1"/>
    <property type="match status" value="1"/>
</dbReference>
<dbReference type="GO" id="GO:0005634">
    <property type="term" value="C:nucleus"/>
    <property type="evidence" value="ECO:0007669"/>
    <property type="project" value="UniProtKB-SubCell"/>
</dbReference>
<dbReference type="AlphaFoldDB" id="X6MEE7"/>
<feature type="domain" description="Helicase ATP-binding" evidence="8">
    <location>
        <begin position="100"/>
        <end position="271"/>
    </location>
</feature>
<accession>X6MEE7</accession>
<dbReference type="PANTHER" id="PTHR45797:SF1">
    <property type="entry name" value="HELICASE ARIP4"/>
    <property type="match status" value="1"/>
</dbReference>
<evidence type="ECO:0000256" key="3">
    <source>
        <dbReference type="ARBA" id="ARBA00022741"/>
    </source>
</evidence>
<dbReference type="OMA" id="HVMGLGK"/>
<comment type="similarity">
    <text evidence="2">Belongs to the SNF2/RAD54 helicase family.</text>
</comment>
<keyword evidence="7" id="KW-0539">Nucleus</keyword>
<protein>
    <recommendedName>
        <fullName evidence="8">Helicase ATP-binding domain-containing protein</fullName>
    </recommendedName>
</protein>
<dbReference type="GO" id="GO:0005524">
    <property type="term" value="F:ATP binding"/>
    <property type="evidence" value="ECO:0007669"/>
    <property type="project" value="UniProtKB-KW"/>
</dbReference>
<organism evidence="9 10">
    <name type="scientific">Reticulomyxa filosa</name>
    <dbReference type="NCBI Taxonomy" id="46433"/>
    <lineage>
        <taxon>Eukaryota</taxon>
        <taxon>Sar</taxon>
        <taxon>Rhizaria</taxon>
        <taxon>Retaria</taxon>
        <taxon>Foraminifera</taxon>
        <taxon>Monothalamids</taxon>
        <taxon>Reticulomyxidae</taxon>
        <taxon>Reticulomyxa</taxon>
    </lineage>
</organism>
<evidence type="ECO:0000256" key="5">
    <source>
        <dbReference type="ARBA" id="ARBA00022840"/>
    </source>
</evidence>
<dbReference type="InterPro" id="IPR014001">
    <property type="entry name" value="Helicase_ATP-bd"/>
</dbReference>
<reference evidence="9 10" key="1">
    <citation type="journal article" date="2013" name="Curr. Biol.">
        <title>The Genome of the Foraminiferan Reticulomyxa filosa.</title>
        <authorList>
            <person name="Glockner G."/>
            <person name="Hulsmann N."/>
            <person name="Schleicher M."/>
            <person name="Noegel A.A."/>
            <person name="Eichinger L."/>
            <person name="Gallinger C."/>
            <person name="Pawlowski J."/>
            <person name="Sierra R."/>
            <person name="Euteneuer U."/>
            <person name="Pillet L."/>
            <person name="Moustafa A."/>
            <person name="Platzer M."/>
            <person name="Groth M."/>
            <person name="Szafranski K."/>
            <person name="Schliwa M."/>
        </authorList>
    </citation>
    <scope>NUCLEOTIDE SEQUENCE [LARGE SCALE GENOMIC DNA]</scope>
</reference>
<comment type="subcellular location">
    <subcellularLocation>
        <location evidence="1">Nucleus</location>
    </subcellularLocation>
</comment>
<evidence type="ECO:0000256" key="1">
    <source>
        <dbReference type="ARBA" id="ARBA00004123"/>
    </source>
</evidence>
<evidence type="ECO:0000256" key="4">
    <source>
        <dbReference type="ARBA" id="ARBA00022806"/>
    </source>
</evidence>
<dbReference type="EMBL" id="ASPP01022527">
    <property type="protein sequence ID" value="ETO11395.1"/>
    <property type="molecule type" value="Genomic_DNA"/>
</dbReference>
<dbReference type="SMART" id="SM00487">
    <property type="entry name" value="DEXDc"/>
    <property type="match status" value="1"/>
</dbReference>
<evidence type="ECO:0000256" key="7">
    <source>
        <dbReference type="ARBA" id="ARBA00023242"/>
    </source>
</evidence>
<dbReference type="Pfam" id="PF00176">
    <property type="entry name" value="SNF2-rel_dom"/>
    <property type="match status" value="1"/>
</dbReference>
<evidence type="ECO:0000313" key="10">
    <source>
        <dbReference type="Proteomes" id="UP000023152"/>
    </source>
</evidence>
<dbReference type="SUPFAM" id="SSF52540">
    <property type="entry name" value="P-loop containing nucleoside triphosphate hydrolases"/>
    <property type="match status" value="1"/>
</dbReference>
<dbReference type="InterPro" id="IPR000330">
    <property type="entry name" value="SNF2_N"/>
</dbReference>
<gene>
    <name evidence="9" type="ORF">RFI_25983</name>
</gene>
<dbReference type="GO" id="GO:0016887">
    <property type="term" value="F:ATP hydrolysis activity"/>
    <property type="evidence" value="ECO:0007669"/>
    <property type="project" value="InterPro"/>
</dbReference>
<evidence type="ECO:0000256" key="2">
    <source>
        <dbReference type="ARBA" id="ARBA00007025"/>
    </source>
</evidence>
<dbReference type="InterPro" id="IPR044574">
    <property type="entry name" value="ARIP4-like"/>
</dbReference>
<dbReference type="PANTHER" id="PTHR45797">
    <property type="entry name" value="RAD54-LIKE"/>
    <property type="match status" value="1"/>
</dbReference>
<sequence length="389" mass="46370">MKRAFSVIETEEKETLTKLSEEFPSRKRMKVIATSVDRSDICVNINHDKDEQVKVNCNMMKYEKIKIKIKIKEIGSILKLHQIEGIRFIFDNCIERYDVKEEIKDGLGCIIAHVMGLGKTFTAIGFIECYLFYKMGKYVIIVCPVNVIKMWEKECNKWINEYEEIKLYCINKDRKHKDILEWNKKGGILIIGFERLRSILLNKNNINICTTIINDCDLLIVDEGHRLKNETNFLWKAMNKINTKRRVILTGTPLQNNLDEYWSMINFIRPNYLKSKKQFQIQFTIPIQNGYKLLYPKQMQLIQQKCFILHNLLKSFVHRKTYYSPDIKQQFQLPIKYDWTIQLSLTPCQQFLYQFLIKQQIYNESILDIYHKLVKVYNHPDLFLCTTKD</sequence>
<evidence type="ECO:0000256" key="6">
    <source>
        <dbReference type="ARBA" id="ARBA00023125"/>
    </source>
</evidence>
<evidence type="ECO:0000259" key="8">
    <source>
        <dbReference type="PROSITE" id="PS51192"/>
    </source>
</evidence>
<dbReference type="InterPro" id="IPR038718">
    <property type="entry name" value="SNF2-like_sf"/>
</dbReference>
<evidence type="ECO:0000313" key="9">
    <source>
        <dbReference type="EMBL" id="ETO11395.1"/>
    </source>
</evidence>
<dbReference type="OrthoDB" id="2020972at2759"/>
<dbReference type="GO" id="GO:0004386">
    <property type="term" value="F:helicase activity"/>
    <property type="evidence" value="ECO:0007669"/>
    <property type="project" value="UniProtKB-KW"/>
</dbReference>
<keyword evidence="6" id="KW-0238">DNA-binding</keyword>
<comment type="caution">
    <text evidence="9">The sequence shown here is derived from an EMBL/GenBank/DDBJ whole genome shotgun (WGS) entry which is preliminary data.</text>
</comment>
<keyword evidence="10" id="KW-1185">Reference proteome</keyword>
<keyword evidence="4" id="KW-0378">Hydrolase</keyword>
<dbReference type="InterPro" id="IPR027417">
    <property type="entry name" value="P-loop_NTPase"/>
</dbReference>